<accession>I7LU27</accession>
<dbReference type="EMBL" id="GG662821">
    <property type="protein sequence ID" value="EAR89296.3"/>
    <property type="molecule type" value="Genomic_DNA"/>
</dbReference>
<dbReference type="SUPFAM" id="SSF48371">
    <property type="entry name" value="ARM repeat"/>
    <property type="match status" value="1"/>
</dbReference>
<feature type="compositionally biased region" description="Basic and acidic residues" evidence="1">
    <location>
        <begin position="1019"/>
        <end position="1029"/>
    </location>
</feature>
<name>I7LU27_TETTS</name>
<dbReference type="eggNOG" id="ENOG502QZID">
    <property type="taxonomic scope" value="Eukaryota"/>
</dbReference>
<evidence type="ECO:0000313" key="2">
    <source>
        <dbReference type="EMBL" id="EAR89296.3"/>
    </source>
</evidence>
<gene>
    <name evidence="2" type="ORF">TTHERM_00371110</name>
</gene>
<keyword evidence="3" id="KW-1185">Reference proteome</keyword>
<organism evidence="2 3">
    <name type="scientific">Tetrahymena thermophila (strain SB210)</name>
    <dbReference type="NCBI Taxonomy" id="312017"/>
    <lineage>
        <taxon>Eukaryota</taxon>
        <taxon>Sar</taxon>
        <taxon>Alveolata</taxon>
        <taxon>Ciliophora</taxon>
        <taxon>Intramacronucleata</taxon>
        <taxon>Oligohymenophorea</taxon>
        <taxon>Hymenostomatida</taxon>
        <taxon>Tetrahymenina</taxon>
        <taxon>Tetrahymenidae</taxon>
        <taxon>Tetrahymena</taxon>
    </lineage>
</organism>
<feature type="compositionally biased region" description="Acidic residues" evidence="1">
    <location>
        <begin position="999"/>
        <end position="1016"/>
    </location>
</feature>
<dbReference type="OrthoDB" id="311990at2759"/>
<protein>
    <submittedName>
        <fullName evidence="2">Uncharacterized protein</fullName>
    </submittedName>
</protein>
<sequence length="1143" mass="131973">MEEITSQDSIEVIQQLLLDSFSARSGIEQKRAEDQLSRHLQNDPNFIKNLLIISSKSDLSDQIKESACTYINTGMIVMLNDKKCTVEQRIQWADLFMSAFKEPSIKLKNKLKLTYPLTLIINSSKSSEIRIAIFTKILEWINIKEKQFITASLLGLQVIISAISETQYLYKIFDAIELGFCETANFFITPLQDLFNSHVKDMHPPNLPKLAQESIVESLNMLTLWAQTLKKIVSQFQSKDDPSHVMLMQKLLTNENIAKVVYNILDINAYKNSQQGQNQFLQNCLISMSGIDSVDEGLNELKSVILGVTRNLLSFTFDKRPKIKVDDNMFFKMLDTLLPIIFKSLFNFTNQSKYRSDMNFFNTIENSNFINKLLTNSLKILAESGQNMEFYKLFQANLQNILVDILFPLASSSQSEIEMMKDSPEDFISIQEDCCHKQESDSFKAATFKVFETIVDFIDGGLMSVGSYAVYIAQYALNCQSPDEIDKRFPQLIPFKQSIFLNNLPKEILLETAFLILSDIQYKIEEREDLLDLLQTMIRDNLYSITNQNISDIFKCRFCCFMSLYYDKLFWNSQDIPAFEQCVNTIFTYLQYTKEEQRVVQLSAIEALDTIYFDDEYSQRLIQTLFNAINSLIKNLVHIDYPRYFDLIYSVTTKFSSYIKENHEALSSILDALNKKIFQEYDKVISGGQKSTICLNKIMSIIKGICENKNYMPQFIVMIEGKLNEIILRIGNNPISANFDDDLLLILLSMIKHSNKLTELTKSMLPLFPNFFQKNNGVLSNMFQALNYVFIHGSDYLKANHAILQSLAEICVHTLFTQSQQGVYCTNSDRAQGATLLQILLQSIANEMPPDLLVGIINKIYEKLQQIQQKKNEVKCNFLRLRLLGVIFLALACNFVGVQQLLVQSNILGNIIKQVLTYGPRITNQYDRKIFIMSISQILVQDPDTLSDDFKNSFKDLLELTVALLICQQKEEQINLKKAQKKINQEKTKKKKSHKQQDSDSDQDDDESEDDNEWGSDSDTSKDYDEPNLKLDSYPNQEDALEDKIILKNLLNPFKHIDEFNYFKQRIYSLKQQRPQLFQQIIQNISQDSLKDLQNLVNIERVITEIPSNSKSNDQTVKQLIPRKILKAKRKEQQLQKFDVENN</sequence>
<dbReference type="AlphaFoldDB" id="I7LU27"/>
<dbReference type="GeneID" id="7827832"/>
<proteinExistence type="predicted"/>
<dbReference type="RefSeq" id="XP_001009541.3">
    <property type="nucleotide sequence ID" value="XM_001009541.3"/>
</dbReference>
<reference evidence="3" key="1">
    <citation type="journal article" date="2006" name="PLoS Biol.">
        <title>Macronuclear genome sequence of the ciliate Tetrahymena thermophila, a model eukaryote.</title>
        <authorList>
            <person name="Eisen J.A."/>
            <person name="Coyne R.S."/>
            <person name="Wu M."/>
            <person name="Wu D."/>
            <person name="Thiagarajan M."/>
            <person name="Wortman J.R."/>
            <person name="Badger J.H."/>
            <person name="Ren Q."/>
            <person name="Amedeo P."/>
            <person name="Jones K.M."/>
            <person name="Tallon L.J."/>
            <person name="Delcher A.L."/>
            <person name="Salzberg S.L."/>
            <person name="Silva J.C."/>
            <person name="Haas B.J."/>
            <person name="Majoros W.H."/>
            <person name="Farzad M."/>
            <person name="Carlton J.M."/>
            <person name="Smith R.K. Jr."/>
            <person name="Garg J."/>
            <person name="Pearlman R.E."/>
            <person name="Karrer K.M."/>
            <person name="Sun L."/>
            <person name="Manning G."/>
            <person name="Elde N.C."/>
            <person name="Turkewitz A.P."/>
            <person name="Asai D.J."/>
            <person name="Wilkes D.E."/>
            <person name="Wang Y."/>
            <person name="Cai H."/>
            <person name="Collins K."/>
            <person name="Stewart B.A."/>
            <person name="Lee S.R."/>
            <person name="Wilamowska K."/>
            <person name="Weinberg Z."/>
            <person name="Ruzzo W.L."/>
            <person name="Wloga D."/>
            <person name="Gaertig J."/>
            <person name="Frankel J."/>
            <person name="Tsao C.-C."/>
            <person name="Gorovsky M.A."/>
            <person name="Keeling P.J."/>
            <person name="Waller R.F."/>
            <person name="Patron N.J."/>
            <person name="Cherry J.M."/>
            <person name="Stover N.A."/>
            <person name="Krieger C.J."/>
            <person name="del Toro C."/>
            <person name="Ryder H.F."/>
            <person name="Williamson S.C."/>
            <person name="Barbeau R.A."/>
            <person name="Hamilton E.P."/>
            <person name="Orias E."/>
        </authorList>
    </citation>
    <scope>NUCLEOTIDE SEQUENCE [LARGE SCALE GENOMIC DNA]</scope>
    <source>
        <strain evidence="3">SB210</strain>
    </source>
</reference>
<dbReference type="InterPro" id="IPR016024">
    <property type="entry name" value="ARM-type_fold"/>
</dbReference>
<dbReference type="STRING" id="312017.I7LU27"/>
<dbReference type="Proteomes" id="UP000009168">
    <property type="component" value="Unassembled WGS sequence"/>
</dbReference>
<dbReference type="InParanoid" id="I7LU27"/>
<dbReference type="KEGG" id="tet:TTHERM_00371110"/>
<feature type="region of interest" description="Disordered" evidence="1">
    <location>
        <begin position="985"/>
        <end position="1035"/>
    </location>
</feature>
<evidence type="ECO:0000313" key="3">
    <source>
        <dbReference type="Proteomes" id="UP000009168"/>
    </source>
</evidence>
<evidence type="ECO:0000256" key="1">
    <source>
        <dbReference type="SAM" id="MobiDB-lite"/>
    </source>
</evidence>